<dbReference type="OrthoDB" id="5416097at2759"/>
<name>A0A9N9ZJM1_9HYPO</name>
<reference evidence="2" key="1">
    <citation type="submission" date="2019-06" db="EMBL/GenBank/DDBJ databases">
        <authorList>
            <person name="Broberg M."/>
        </authorList>
    </citation>
    <scope>NUCLEOTIDE SEQUENCE [LARGE SCALE GENOMIC DNA]</scope>
</reference>
<evidence type="ECO:0000313" key="1">
    <source>
        <dbReference type="EMBL" id="CAH0057780.1"/>
    </source>
</evidence>
<gene>
    <name evidence="1" type="ORF">CSOL1703_00007570</name>
</gene>
<dbReference type="Proteomes" id="UP000775872">
    <property type="component" value="Unassembled WGS sequence"/>
</dbReference>
<proteinExistence type="predicted"/>
<accession>A0A9N9ZJM1</accession>
<comment type="caution">
    <text evidence="1">The sequence shown here is derived from an EMBL/GenBank/DDBJ whole genome shotgun (WGS) entry which is preliminary data.</text>
</comment>
<organism evidence="1 2">
    <name type="scientific">Clonostachys solani</name>
    <dbReference type="NCBI Taxonomy" id="160281"/>
    <lineage>
        <taxon>Eukaryota</taxon>
        <taxon>Fungi</taxon>
        <taxon>Dikarya</taxon>
        <taxon>Ascomycota</taxon>
        <taxon>Pezizomycotina</taxon>
        <taxon>Sordariomycetes</taxon>
        <taxon>Hypocreomycetidae</taxon>
        <taxon>Hypocreales</taxon>
        <taxon>Bionectriaceae</taxon>
        <taxon>Clonostachys</taxon>
    </lineage>
</organism>
<keyword evidence="2" id="KW-1185">Reference proteome</keyword>
<reference evidence="1 2" key="2">
    <citation type="submission" date="2021-10" db="EMBL/GenBank/DDBJ databases">
        <authorList>
            <person name="Piombo E."/>
        </authorList>
    </citation>
    <scope>NUCLEOTIDE SEQUENCE [LARGE SCALE GENOMIC DNA]</scope>
</reference>
<dbReference type="EMBL" id="CABFOC020000074">
    <property type="protein sequence ID" value="CAH0057780.1"/>
    <property type="molecule type" value="Genomic_DNA"/>
</dbReference>
<sequence>MPAIHNHLTNTSKISSHGVSLSRTSNFRPLVSGDILLIRVKEEDLDKTRLMVQIQWLAFRMAAISRAAEVVDDLDAEPPSNTQELPTYPKGFLEFLASETEEFYMCFCPGAGRCTPHNDGQFLLMSKRLAQEIAHPNKHPNKVEV</sequence>
<protein>
    <submittedName>
        <fullName evidence="1">Uncharacterized protein</fullName>
    </submittedName>
</protein>
<dbReference type="AlphaFoldDB" id="A0A9N9ZJM1"/>
<evidence type="ECO:0000313" key="2">
    <source>
        <dbReference type="Proteomes" id="UP000775872"/>
    </source>
</evidence>